<dbReference type="InterPro" id="IPR005135">
    <property type="entry name" value="Endo/exonuclease/phosphatase"/>
</dbReference>
<dbReference type="EMBL" id="GFAA01002622">
    <property type="protein sequence ID" value="JAU00813.1"/>
    <property type="molecule type" value="mRNA"/>
</dbReference>
<dbReference type="CDD" id="cd09076">
    <property type="entry name" value="L1-EN"/>
    <property type="match status" value="1"/>
</dbReference>
<sequence>MAALFRLYVMPSVLLAVMAVVHLLSLNVRGFQSVDRQREVMHFARAKGVDILFLQECNFRTSLDVLNFTTRFSVFAYFSLTDSHMCGVGVVFVNPCLRAGAHCTFGLDGRTLAVDFTLNQRRVRALVVYAPARRTSSSDFFERLDSFLLDPYPTFIVGDFNCVLNIDRDVRGPVHGRRYCGAPALRDLVTQFRLSDAWVQLHGDTFGATFERAQSASRIDKFYFPPELASFVVSCEVLAFPAGTPVISDHHPLSVRLDFGEDTPRSVTWRMDTSLLADPESVASLRTALAASCKSFVATDSWDTLKTRWQATLVAAGQDRRRRVTHALNDTLKRIRIVQRGAPLTFAMSDYLSLLKARYHVLLCQSSRAASRAHQLGRPISDPAVLRHVRAGTAEEFAPATVPFVTLPDGTQSKTASDICTIFASHFSNLFSTDSWLHLQDGYRGL</sequence>
<feature type="domain" description="Endonuclease/exonuclease/phosphatase" evidence="1">
    <location>
        <begin position="24"/>
        <end position="250"/>
    </location>
</feature>
<dbReference type="InterPro" id="IPR036691">
    <property type="entry name" value="Endo/exonu/phosph_ase_sf"/>
</dbReference>
<keyword evidence="2" id="KW-0378">Hydrolase</keyword>
<keyword evidence="2" id="KW-0255">Endonuclease</keyword>
<dbReference type="GO" id="GO:0004519">
    <property type="term" value="F:endonuclease activity"/>
    <property type="evidence" value="ECO:0007669"/>
    <property type="project" value="UniProtKB-KW"/>
</dbReference>
<evidence type="ECO:0000259" key="1">
    <source>
        <dbReference type="Pfam" id="PF03372"/>
    </source>
</evidence>
<proteinExistence type="evidence at transcript level"/>
<dbReference type="SUPFAM" id="SSF56219">
    <property type="entry name" value="DNase I-like"/>
    <property type="match status" value="1"/>
</dbReference>
<keyword evidence="2" id="KW-0540">Nuclease</keyword>
<name>A0A1E1XNA0_AMBSC</name>
<evidence type="ECO:0000313" key="2">
    <source>
        <dbReference type="EMBL" id="JAU00813.1"/>
    </source>
</evidence>
<reference evidence="2" key="2">
    <citation type="journal article" date="2017" name="Front. Cell. Infect. Microbiol.">
        <title>Analysis of the Salivary Gland Transcriptome of Unfed and Partially Fed Amblyomma sculptum Ticks and Descriptive Proteome of the Saliva.</title>
        <authorList>
            <person name="Esteves E."/>
            <person name="Maruyama S.R."/>
            <person name="Kawahara R."/>
            <person name="Fujita A."/>
            <person name="Martins L.A."/>
            <person name="Righi A.A."/>
            <person name="Costa F.B."/>
            <person name="Palmisano G."/>
            <person name="Labruna M.B."/>
            <person name="Sa-Nunes A."/>
            <person name="Ribeiro J.M.C."/>
            <person name="Fogaca A.C."/>
        </authorList>
    </citation>
    <scope>NUCLEOTIDE SEQUENCE</scope>
</reference>
<dbReference type="AlphaFoldDB" id="A0A1E1XNA0"/>
<feature type="non-terminal residue" evidence="2">
    <location>
        <position position="446"/>
    </location>
</feature>
<accession>A0A1E1XNA0</accession>
<dbReference type="Pfam" id="PF03372">
    <property type="entry name" value="Exo_endo_phos"/>
    <property type="match status" value="1"/>
</dbReference>
<dbReference type="Gene3D" id="3.60.10.10">
    <property type="entry name" value="Endonuclease/exonuclease/phosphatase"/>
    <property type="match status" value="1"/>
</dbReference>
<organism evidence="2">
    <name type="scientific">Amblyomma sculptum</name>
    <name type="common">Tick</name>
    <dbReference type="NCBI Taxonomy" id="1581419"/>
    <lineage>
        <taxon>Eukaryota</taxon>
        <taxon>Metazoa</taxon>
        <taxon>Ecdysozoa</taxon>
        <taxon>Arthropoda</taxon>
        <taxon>Chelicerata</taxon>
        <taxon>Arachnida</taxon>
        <taxon>Acari</taxon>
        <taxon>Parasitiformes</taxon>
        <taxon>Ixodida</taxon>
        <taxon>Ixodoidea</taxon>
        <taxon>Ixodidae</taxon>
        <taxon>Amblyomminae</taxon>
        <taxon>Amblyomma</taxon>
    </lineage>
</organism>
<reference evidence="2" key="1">
    <citation type="submission" date="2016-09" db="EMBL/GenBank/DDBJ databases">
        <authorList>
            <person name="Capua I."/>
            <person name="De Benedictis P."/>
            <person name="Joannis T."/>
            <person name="Lombin L.H."/>
            <person name="Cattoli G."/>
        </authorList>
    </citation>
    <scope>NUCLEOTIDE SEQUENCE</scope>
</reference>
<protein>
    <submittedName>
        <fullName evidence="2">Putative endonuclease domain protein</fullName>
    </submittedName>
</protein>